<organism evidence="3 4">
    <name type="scientific">Chlorocebus sabaeus</name>
    <name type="common">Green monkey</name>
    <name type="synonym">Simia sabaea</name>
    <dbReference type="NCBI Taxonomy" id="60711"/>
    <lineage>
        <taxon>Eukaryota</taxon>
        <taxon>Metazoa</taxon>
        <taxon>Chordata</taxon>
        <taxon>Craniata</taxon>
        <taxon>Vertebrata</taxon>
        <taxon>Euteleostomi</taxon>
        <taxon>Mammalia</taxon>
        <taxon>Eutheria</taxon>
        <taxon>Euarchontoglires</taxon>
        <taxon>Primates</taxon>
        <taxon>Haplorrhini</taxon>
        <taxon>Catarrhini</taxon>
        <taxon>Cercopithecidae</taxon>
        <taxon>Cercopithecinae</taxon>
        <taxon>Chlorocebus</taxon>
    </lineage>
</organism>
<evidence type="ECO:0000259" key="2">
    <source>
        <dbReference type="SMART" id="SM00674"/>
    </source>
</evidence>
<dbReference type="InterPro" id="IPR006600">
    <property type="entry name" value="HTH_CenpB_DNA-bd_dom"/>
</dbReference>
<protein>
    <recommendedName>
        <fullName evidence="2">HTH CENPB-type domain-containing protein</fullName>
    </recommendedName>
</protein>
<dbReference type="eggNOG" id="KOG3105">
    <property type="taxonomic scope" value="Eukaryota"/>
</dbReference>
<dbReference type="GO" id="GO:0003677">
    <property type="term" value="F:DNA binding"/>
    <property type="evidence" value="ECO:0007669"/>
    <property type="project" value="UniProtKB-KW"/>
</dbReference>
<dbReference type="GeneTree" id="ENSGT00940000155163"/>
<dbReference type="EMBL" id="AQIB01118604">
    <property type="status" value="NOT_ANNOTATED_CDS"/>
    <property type="molecule type" value="Genomic_DNA"/>
</dbReference>
<sequence length="491" mass="56005">VVCKCLSERKSHMSLILNQRLDMKISGEGMLKTEAGPLAPVKQAVNAKEKFLKQFRSTTSVTIVVCIEDETSHNIPLSQNLIQSKALTLFNSEKVQRVEEAEEEKFEASRGWFMRFKEISHLHDTKVQDEAASADGEATASSPENLAKINDEGSYTQQQVCNIDTTFYWKKMSTRTPIAREEKSMSSFKLKDKLILLLEANATGDFKFKPSSIYRSENPKALKDYAKSTLPVLYKRNLKAWKIAHLSTAWFIDYFKPSVRIYAQKKVTFKILLLIDNAPGHSRTLMQMYQEVNVVSMSVNTTCILQSMDQGIILTFKSYYLRRTFHKAIDSDSSDGSGHSKLKLWKGFTIPDAISNIHDSWKEVKISILAGVLKKLIPTLMASFERFKALVEEVTSGVLEIARKLESEVEPEDGTELLQSHDGTKEQSEIYILGEDARNIVERTTKDFEYYINLVDEDVAGFERINFNFERSSTGEMLTNSIAFYRIFYDR</sequence>
<dbReference type="Proteomes" id="UP000029965">
    <property type="component" value="Chromosome 5"/>
</dbReference>
<dbReference type="OMA" id="NIEASWH"/>
<evidence type="ECO:0000256" key="1">
    <source>
        <dbReference type="ARBA" id="ARBA00023125"/>
    </source>
</evidence>
<keyword evidence="1" id="KW-0238">DNA-binding</keyword>
<accession>A0A0D9R2B0</accession>
<dbReference type="Gene3D" id="1.10.10.60">
    <property type="entry name" value="Homeodomain-like"/>
    <property type="match status" value="1"/>
</dbReference>
<dbReference type="Ensembl" id="ENSCSAT00000004497.1">
    <property type="protein sequence ID" value="ENSCSAP00000002749.1"/>
    <property type="gene ID" value="ENSCSAG00000006464.1"/>
</dbReference>
<dbReference type="AlphaFoldDB" id="A0A0D9R2B0"/>
<dbReference type="SMART" id="SM00674">
    <property type="entry name" value="CENPB"/>
    <property type="match status" value="1"/>
</dbReference>
<dbReference type="InterPro" id="IPR009057">
    <property type="entry name" value="Homeodomain-like_sf"/>
</dbReference>
<dbReference type="SUPFAM" id="SSF46689">
    <property type="entry name" value="Homeodomain-like"/>
    <property type="match status" value="1"/>
</dbReference>
<dbReference type="PANTHER" id="PTHR19303:SF26">
    <property type="entry name" value="TIGGER TRANSPOSABLE ELEMENT-DERIVED PROTEIN 1"/>
    <property type="match status" value="1"/>
</dbReference>
<dbReference type="InterPro" id="IPR004875">
    <property type="entry name" value="DDE_SF_endonuclease_dom"/>
</dbReference>
<dbReference type="InterPro" id="IPR050863">
    <property type="entry name" value="CenT-Element_Derived"/>
</dbReference>
<reference evidence="3 4" key="1">
    <citation type="submission" date="2014-03" db="EMBL/GenBank/DDBJ databases">
        <authorList>
            <person name="Warren W."/>
            <person name="Wilson R.K."/>
        </authorList>
    </citation>
    <scope>NUCLEOTIDE SEQUENCE</scope>
</reference>
<proteinExistence type="predicted"/>
<name>A0A0D9R2B0_CHLSB</name>
<feature type="domain" description="HTH CENPB-type" evidence="2">
    <location>
        <begin position="53"/>
        <end position="126"/>
    </location>
</feature>
<reference evidence="3" key="2">
    <citation type="submission" date="2025-08" db="UniProtKB">
        <authorList>
            <consortium name="Ensembl"/>
        </authorList>
    </citation>
    <scope>IDENTIFICATION</scope>
</reference>
<evidence type="ECO:0000313" key="4">
    <source>
        <dbReference type="Proteomes" id="UP000029965"/>
    </source>
</evidence>
<reference evidence="3" key="3">
    <citation type="submission" date="2025-09" db="UniProtKB">
        <authorList>
            <consortium name="Ensembl"/>
        </authorList>
    </citation>
    <scope>IDENTIFICATION</scope>
</reference>
<keyword evidence="4" id="KW-1185">Reference proteome</keyword>
<evidence type="ECO:0000313" key="3">
    <source>
        <dbReference type="Ensembl" id="ENSCSAP00000002749.1"/>
    </source>
</evidence>
<dbReference type="PANTHER" id="PTHR19303">
    <property type="entry name" value="TRANSPOSON"/>
    <property type="match status" value="1"/>
</dbReference>
<dbReference type="Pfam" id="PF03221">
    <property type="entry name" value="HTH_Tnp_Tc5"/>
    <property type="match status" value="1"/>
</dbReference>
<dbReference type="GO" id="GO:0005634">
    <property type="term" value="C:nucleus"/>
    <property type="evidence" value="ECO:0007669"/>
    <property type="project" value="TreeGrafter"/>
</dbReference>
<dbReference type="Pfam" id="PF03184">
    <property type="entry name" value="DDE_1"/>
    <property type="match status" value="1"/>
</dbReference>